<comment type="caution">
    <text evidence="1">The sequence shown here is derived from an EMBL/GenBank/DDBJ whole genome shotgun (WGS) entry which is preliminary data.</text>
</comment>
<accession>A0ABU1QR11</accession>
<protein>
    <submittedName>
        <fullName evidence="1">Uncharacterized protein (DUF433 family)</fullName>
    </submittedName>
</protein>
<dbReference type="InterPro" id="IPR007367">
    <property type="entry name" value="DUF433"/>
</dbReference>
<dbReference type="InterPro" id="IPR036388">
    <property type="entry name" value="WH-like_DNA-bd_sf"/>
</dbReference>
<sequence>MITYLTERITIDPEICNGQPIVRGMRITVKTVLDFLSAGTTTEELLYQYPALEIEDIEACISFKNSYL</sequence>
<proteinExistence type="predicted"/>
<organism evidence="1 2">
    <name type="scientific">Dyadobacter fermentans</name>
    <dbReference type="NCBI Taxonomy" id="94254"/>
    <lineage>
        <taxon>Bacteria</taxon>
        <taxon>Pseudomonadati</taxon>
        <taxon>Bacteroidota</taxon>
        <taxon>Cytophagia</taxon>
        <taxon>Cytophagales</taxon>
        <taxon>Spirosomataceae</taxon>
        <taxon>Dyadobacter</taxon>
    </lineage>
</organism>
<name>A0ABU1QR11_9BACT</name>
<dbReference type="PANTHER" id="PTHR34849">
    <property type="entry name" value="SSL5025 PROTEIN"/>
    <property type="match status" value="1"/>
</dbReference>
<evidence type="ECO:0000313" key="1">
    <source>
        <dbReference type="EMBL" id="MDR6803591.1"/>
    </source>
</evidence>
<gene>
    <name evidence="1" type="ORF">J2W84_000628</name>
</gene>
<dbReference type="Pfam" id="PF04255">
    <property type="entry name" value="DUF433"/>
    <property type="match status" value="1"/>
</dbReference>
<dbReference type="EMBL" id="JAVDTI010000001">
    <property type="protein sequence ID" value="MDR6803591.1"/>
    <property type="molecule type" value="Genomic_DNA"/>
</dbReference>
<keyword evidence="2" id="KW-1185">Reference proteome</keyword>
<evidence type="ECO:0000313" key="2">
    <source>
        <dbReference type="Proteomes" id="UP001264980"/>
    </source>
</evidence>
<dbReference type="InterPro" id="IPR009057">
    <property type="entry name" value="Homeodomain-like_sf"/>
</dbReference>
<dbReference type="Proteomes" id="UP001264980">
    <property type="component" value="Unassembled WGS sequence"/>
</dbReference>
<dbReference type="Gene3D" id="1.10.10.10">
    <property type="entry name" value="Winged helix-like DNA-binding domain superfamily/Winged helix DNA-binding domain"/>
    <property type="match status" value="1"/>
</dbReference>
<dbReference type="RefSeq" id="WP_309981014.1">
    <property type="nucleotide sequence ID" value="NZ_JAVDTI010000001.1"/>
</dbReference>
<reference evidence="1 2" key="1">
    <citation type="submission" date="2023-07" db="EMBL/GenBank/DDBJ databases">
        <title>Sorghum-associated microbial communities from plants grown in Nebraska, USA.</title>
        <authorList>
            <person name="Schachtman D."/>
        </authorList>
    </citation>
    <scope>NUCLEOTIDE SEQUENCE [LARGE SCALE GENOMIC DNA]</scope>
    <source>
        <strain evidence="1 2">BE57</strain>
    </source>
</reference>
<dbReference type="SUPFAM" id="SSF46689">
    <property type="entry name" value="Homeodomain-like"/>
    <property type="match status" value="1"/>
</dbReference>
<dbReference type="PANTHER" id="PTHR34849:SF3">
    <property type="entry name" value="SSR2962 PROTEIN"/>
    <property type="match status" value="1"/>
</dbReference>